<evidence type="ECO:0000256" key="8">
    <source>
        <dbReference type="SAM" id="Phobius"/>
    </source>
</evidence>
<feature type="transmembrane region" description="Helical" evidence="8">
    <location>
        <begin position="198"/>
        <end position="215"/>
    </location>
</feature>
<evidence type="ECO:0000256" key="4">
    <source>
        <dbReference type="ARBA" id="ARBA00022475"/>
    </source>
</evidence>
<comment type="similarity">
    <text evidence="2">Belongs to the AzlC family.</text>
</comment>
<comment type="subcellular location">
    <subcellularLocation>
        <location evidence="1">Cell membrane</location>
        <topology evidence="1">Multi-pass membrane protein</topology>
    </subcellularLocation>
</comment>
<reference evidence="9 10" key="1">
    <citation type="submission" date="2024-02" db="EMBL/GenBank/DDBJ databases">
        <title>Whole genome of MDR Enterobacteriaceae from southern Thailand.</title>
        <authorList>
            <person name="Surachat K."/>
        </authorList>
    </citation>
    <scope>NUCLEOTIDE SEQUENCE [LARGE SCALE GENOMIC DNA]</scope>
    <source>
        <strain evidence="9 10">PSU_29</strain>
    </source>
</reference>
<name>A0ABU9V4N3_9ENTR</name>
<accession>A0ABU9V4N3</accession>
<evidence type="ECO:0000256" key="5">
    <source>
        <dbReference type="ARBA" id="ARBA00022692"/>
    </source>
</evidence>
<keyword evidence="7 8" id="KW-0472">Membrane</keyword>
<keyword evidence="5 8" id="KW-0812">Transmembrane</keyword>
<keyword evidence="10" id="KW-1185">Reference proteome</keyword>
<dbReference type="PANTHER" id="PTHR34979">
    <property type="entry name" value="INNER MEMBRANE PROTEIN YGAZ"/>
    <property type="match status" value="1"/>
</dbReference>
<organism evidence="9 10">
    <name type="scientific">Phytobacter palmae</name>
    <dbReference type="NCBI Taxonomy" id="1855371"/>
    <lineage>
        <taxon>Bacteria</taxon>
        <taxon>Pseudomonadati</taxon>
        <taxon>Pseudomonadota</taxon>
        <taxon>Gammaproteobacteria</taxon>
        <taxon>Enterobacterales</taxon>
        <taxon>Enterobacteriaceae</taxon>
        <taxon>Phytobacter</taxon>
    </lineage>
</organism>
<evidence type="ECO:0000256" key="7">
    <source>
        <dbReference type="ARBA" id="ARBA00023136"/>
    </source>
</evidence>
<evidence type="ECO:0000313" key="10">
    <source>
        <dbReference type="Proteomes" id="UP001411173"/>
    </source>
</evidence>
<evidence type="ECO:0000256" key="2">
    <source>
        <dbReference type="ARBA" id="ARBA00010735"/>
    </source>
</evidence>
<feature type="transmembrane region" description="Helical" evidence="8">
    <location>
        <begin position="173"/>
        <end position="191"/>
    </location>
</feature>
<sequence length="247" mass="26385">MLMKSDAMRKDDPTTLFRGGIAACLPTIPGYWSIGFAAGAIGTLSGFTVWQTAFLATALYTGSAQFLFYSLWSAGAEMASVVLSVFLVNLRYLLMSSAMSVFFREQTTLQKIVSGLLLTDETFGVAVQRGGHQGTVPFAWMFGLNLAAWLNWILACVVGGCLASALPPALMEGLSFSLVSMFIGLVLMIWFASRQKKIETFSVAIAVLVTLFAAGHMELSVIVIVAASLSATLATVLLRATQQKGGK</sequence>
<evidence type="ECO:0000256" key="3">
    <source>
        <dbReference type="ARBA" id="ARBA00022448"/>
    </source>
</evidence>
<feature type="transmembrane region" description="Helical" evidence="8">
    <location>
        <begin position="138"/>
        <end position="167"/>
    </location>
</feature>
<evidence type="ECO:0000313" key="9">
    <source>
        <dbReference type="EMBL" id="MEN0579415.1"/>
    </source>
</evidence>
<keyword evidence="4" id="KW-1003">Cell membrane</keyword>
<dbReference type="InterPro" id="IPR011606">
    <property type="entry name" value="Brnchd-chn_aa_trnsp_permease"/>
</dbReference>
<dbReference type="Proteomes" id="UP001411173">
    <property type="component" value="Unassembled WGS sequence"/>
</dbReference>
<dbReference type="EMBL" id="JBCIVJ010000007">
    <property type="protein sequence ID" value="MEN0579415.1"/>
    <property type="molecule type" value="Genomic_DNA"/>
</dbReference>
<dbReference type="Pfam" id="PF03591">
    <property type="entry name" value="AzlC"/>
    <property type="match status" value="1"/>
</dbReference>
<keyword evidence="6 8" id="KW-1133">Transmembrane helix</keyword>
<proteinExistence type="inferred from homology"/>
<dbReference type="RefSeq" id="WP_343193784.1">
    <property type="nucleotide sequence ID" value="NZ_JBCIVJ010000007.1"/>
</dbReference>
<feature type="transmembrane region" description="Helical" evidence="8">
    <location>
        <begin position="78"/>
        <end position="94"/>
    </location>
</feature>
<feature type="transmembrane region" description="Helical" evidence="8">
    <location>
        <begin position="221"/>
        <end position="240"/>
    </location>
</feature>
<protein>
    <submittedName>
        <fullName evidence="9">AzlC family ABC transporter permease</fullName>
    </submittedName>
</protein>
<comment type="caution">
    <text evidence="9">The sequence shown here is derived from an EMBL/GenBank/DDBJ whole genome shotgun (WGS) entry which is preliminary data.</text>
</comment>
<gene>
    <name evidence="9" type="ORF">AAIG39_10385</name>
</gene>
<dbReference type="PANTHER" id="PTHR34979:SF1">
    <property type="entry name" value="INNER MEMBRANE PROTEIN YGAZ"/>
    <property type="match status" value="1"/>
</dbReference>
<keyword evidence="3" id="KW-0813">Transport</keyword>
<evidence type="ECO:0000256" key="6">
    <source>
        <dbReference type="ARBA" id="ARBA00022989"/>
    </source>
</evidence>
<evidence type="ECO:0000256" key="1">
    <source>
        <dbReference type="ARBA" id="ARBA00004651"/>
    </source>
</evidence>